<reference evidence="3 4" key="1">
    <citation type="submission" date="2021-11" db="EMBL/GenBank/DDBJ databases">
        <authorList>
            <person name="Lee D.-H."/>
            <person name="Kim S.-B."/>
        </authorList>
    </citation>
    <scope>NUCLEOTIDE SEQUENCE [LARGE SCALE GENOMIC DNA]</scope>
    <source>
        <strain evidence="3 4">KCTC 52223</strain>
    </source>
</reference>
<dbReference type="GO" id="GO:0047936">
    <property type="term" value="F:glucose 1-dehydrogenase [NAD(P)+] activity"/>
    <property type="evidence" value="ECO:0007669"/>
    <property type="project" value="UniProtKB-EC"/>
</dbReference>
<comment type="similarity">
    <text evidence="1">Belongs to the short-chain dehydrogenases/reductases (SDR) family.</text>
</comment>
<proteinExistence type="inferred from homology"/>
<dbReference type="PRINTS" id="PR00081">
    <property type="entry name" value="GDHRDH"/>
</dbReference>
<dbReference type="InterPro" id="IPR020904">
    <property type="entry name" value="Sc_DH/Rdtase_CS"/>
</dbReference>
<dbReference type="RefSeq" id="WP_230551556.1">
    <property type="nucleotide sequence ID" value="NZ_JAJISD010000006.1"/>
</dbReference>
<dbReference type="InterPro" id="IPR036291">
    <property type="entry name" value="NAD(P)-bd_dom_sf"/>
</dbReference>
<gene>
    <name evidence="3" type="ORF">LJ725_15575</name>
</gene>
<dbReference type="EMBL" id="JAJISD010000006">
    <property type="protein sequence ID" value="MCC8430394.1"/>
    <property type="molecule type" value="Genomic_DNA"/>
</dbReference>
<keyword evidence="4" id="KW-1185">Reference proteome</keyword>
<name>A0ABS8KWI2_9HYPH</name>
<evidence type="ECO:0000313" key="4">
    <source>
        <dbReference type="Proteomes" id="UP001198862"/>
    </source>
</evidence>
<evidence type="ECO:0000256" key="1">
    <source>
        <dbReference type="ARBA" id="ARBA00006484"/>
    </source>
</evidence>
<protein>
    <submittedName>
        <fullName evidence="3">Glucose 1-dehydrogenase</fullName>
        <ecNumber evidence="3">1.1.1.47</ecNumber>
    </submittedName>
</protein>
<evidence type="ECO:0000313" key="3">
    <source>
        <dbReference type="EMBL" id="MCC8430394.1"/>
    </source>
</evidence>
<dbReference type="InterPro" id="IPR002347">
    <property type="entry name" value="SDR_fam"/>
</dbReference>
<dbReference type="PRINTS" id="PR00080">
    <property type="entry name" value="SDRFAMILY"/>
</dbReference>
<sequence>MGRVADKVVLVTGAGSGIGRASAKLLAAEGATVIVTDIDRAGGLETVQQIDGLNSGGTARFEEQDTSKEADWKRIIDDILAREGRLDGLVNNAGIAGPFPSTFEGESLDQWRRILSINVEGVFLGCKYGVLALRASGGGSIVNLSSLAAFLGTPDLSAYGASKGAVRQFTKTVAMDCARKGYKVRCNSVHPGIIMTPMGESILPSEKARERTRQRVPVGHFGTPEDIAYGVLYLISDESRFMTGAELVIDGGMNAI</sequence>
<accession>A0ABS8KWI2</accession>
<dbReference type="EC" id="1.1.1.47" evidence="3"/>
<evidence type="ECO:0000256" key="2">
    <source>
        <dbReference type="ARBA" id="ARBA00023002"/>
    </source>
</evidence>
<comment type="caution">
    <text evidence="3">The sequence shown here is derived from an EMBL/GenBank/DDBJ whole genome shotgun (WGS) entry which is preliminary data.</text>
</comment>
<keyword evidence="2 3" id="KW-0560">Oxidoreductase</keyword>
<dbReference type="PANTHER" id="PTHR24321">
    <property type="entry name" value="DEHYDROGENASES, SHORT CHAIN"/>
    <property type="match status" value="1"/>
</dbReference>
<dbReference type="Gene3D" id="3.40.50.720">
    <property type="entry name" value="NAD(P)-binding Rossmann-like Domain"/>
    <property type="match status" value="1"/>
</dbReference>
<dbReference type="Proteomes" id="UP001198862">
    <property type="component" value="Unassembled WGS sequence"/>
</dbReference>
<dbReference type="SUPFAM" id="SSF51735">
    <property type="entry name" value="NAD(P)-binding Rossmann-fold domains"/>
    <property type="match status" value="1"/>
</dbReference>
<dbReference type="Pfam" id="PF13561">
    <property type="entry name" value="adh_short_C2"/>
    <property type="match status" value="1"/>
</dbReference>
<organism evidence="3 4">
    <name type="scientific">Reyranella aquatilis</name>
    <dbReference type="NCBI Taxonomy" id="2035356"/>
    <lineage>
        <taxon>Bacteria</taxon>
        <taxon>Pseudomonadati</taxon>
        <taxon>Pseudomonadota</taxon>
        <taxon>Alphaproteobacteria</taxon>
        <taxon>Hyphomicrobiales</taxon>
        <taxon>Reyranellaceae</taxon>
        <taxon>Reyranella</taxon>
    </lineage>
</organism>
<dbReference type="PROSITE" id="PS00061">
    <property type="entry name" value="ADH_SHORT"/>
    <property type="match status" value="1"/>
</dbReference>
<dbReference type="PANTHER" id="PTHR24321:SF15">
    <property type="entry name" value="OXIDOREDUCTASE UCPA"/>
    <property type="match status" value="1"/>
</dbReference>
<dbReference type="NCBIfam" id="NF005559">
    <property type="entry name" value="PRK07231.1"/>
    <property type="match status" value="1"/>
</dbReference>